<dbReference type="Pfam" id="PF09924">
    <property type="entry name" value="LPG_synthase_C"/>
    <property type="match status" value="1"/>
</dbReference>
<keyword evidence="2" id="KW-1003">Cell membrane</keyword>
<gene>
    <name evidence="8" type="ORF">NBH00_07920</name>
</gene>
<comment type="subcellular location">
    <subcellularLocation>
        <location evidence="1">Cell membrane</location>
        <topology evidence="1">Multi-pass membrane protein</topology>
    </subcellularLocation>
</comment>
<feature type="transmembrane region" description="Helical" evidence="6">
    <location>
        <begin position="286"/>
        <end position="305"/>
    </location>
</feature>
<evidence type="ECO:0000256" key="1">
    <source>
        <dbReference type="ARBA" id="ARBA00004651"/>
    </source>
</evidence>
<proteinExistence type="predicted"/>
<dbReference type="PANTHER" id="PTHR34697:SF2">
    <property type="entry name" value="PHOSPHATIDYLGLYCEROL LYSYLTRANSFERASE"/>
    <property type="match status" value="1"/>
</dbReference>
<dbReference type="RefSeq" id="WP_254572799.1">
    <property type="nucleotide sequence ID" value="NZ_CP098502.1"/>
</dbReference>
<feature type="transmembrane region" description="Helical" evidence="6">
    <location>
        <begin position="150"/>
        <end position="171"/>
    </location>
</feature>
<evidence type="ECO:0000256" key="3">
    <source>
        <dbReference type="ARBA" id="ARBA00022692"/>
    </source>
</evidence>
<evidence type="ECO:0000259" key="7">
    <source>
        <dbReference type="Pfam" id="PF09924"/>
    </source>
</evidence>
<feature type="transmembrane region" description="Helical" evidence="6">
    <location>
        <begin position="109"/>
        <end position="130"/>
    </location>
</feature>
<feature type="transmembrane region" description="Helical" evidence="6">
    <location>
        <begin position="204"/>
        <end position="223"/>
    </location>
</feature>
<sequence>MATRVSAVAPPARARPLRLERHALGPRLHVLGRRIHEWHAGLVVAVSALVAWSVGVCGTTLALVAGAAGAYLVAKDWRDLFPGTRDSGAWSVGLHRPPRPLRPAHRAAWLPPLSAWLVGGVGAVNIVSAVTPELPGRLHVMAAALPAELIVSAHALTLSAGLGLVAAAAFLRRRRRRAATLAIVLLVTVGALDVVRGLDVEEALLSWALAGLLVWGRSAFAVAQDRVPLTVAREAVLTAAGAVATGAAVVTGALWTAPGRSAANVWHETVALLTLSHGPFSFSGPFASIPAIVGAVAIMAAARIAHLLLRAPRAAALPCAESRQAHEVVLAHGRDSLSFFKLREDLPRLFSADRRAFAAYRIEGGVMLLAGDPVGPADALPGLLREVCAHAERHGLRLGAVGASETFSELARDAGLQRFYVGDEALVDTAAFTLTGKPIKKVRQAVSRVTAAGYTAEATTVGAADAATLATLEGISARWRDGAAERGFSMAMDTLANPVLADTLLVLARDEAGAVRAFLHFVPSADGHTLSLSAMRRDRDTPNGLTDFLVVRSIELARERGIAEVSLNFAAFARVMQAPAGALDRALGRVMRWANPYFQIESLYRYNAKFFPRWQPRYLLFEGVAALPRTALAAMWAEGQLPKPALRLPRAVPAAA</sequence>
<evidence type="ECO:0000313" key="8">
    <source>
        <dbReference type="EMBL" id="UTI66121.1"/>
    </source>
</evidence>
<evidence type="ECO:0000313" key="9">
    <source>
        <dbReference type="Proteomes" id="UP001056035"/>
    </source>
</evidence>
<name>A0ABY5DY82_9ACTN</name>
<dbReference type="InterPro" id="IPR024320">
    <property type="entry name" value="LPG_synthase_C"/>
</dbReference>
<reference evidence="8 9" key="1">
    <citation type="submission" date="2022-06" db="EMBL/GenBank/DDBJ databases">
        <title>Paraconexibacter antarcticus.</title>
        <authorList>
            <person name="Kim C.S."/>
        </authorList>
    </citation>
    <scope>NUCLEOTIDE SEQUENCE [LARGE SCALE GENOMIC DNA]</scope>
    <source>
        <strain evidence="8 9">02-257</strain>
    </source>
</reference>
<dbReference type="Proteomes" id="UP001056035">
    <property type="component" value="Chromosome"/>
</dbReference>
<keyword evidence="9" id="KW-1185">Reference proteome</keyword>
<evidence type="ECO:0000256" key="2">
    <source>
        <dbReference type="ARBA" id="ARBA00022475"/>
    </source>
</evidence>
<feature type="transmembrane region" description="Helical" evidence="6">
    <location>
        <begin position="235"/>
        <end position="257"/>
    </location>
</feature>
<keyword evidence="3 6" id="KW-0812">Transmembrane</keyword>
<keyword evidence="4 6" id="KW-1133">Transmembrane helix</keyword>
<dbReference type="PANTHER" id="PTHR34697">
    <property type="entry name" value="PHOSPHATIDYLGLYCEROL LYSYLTRANSFERASE"/>
    <property type="match status" value="1"/>
</dbReference>
<organism evidence="8 9">
    <name type="scientific">Paraconexibacter antarcticus</name>
    <dbReference type="NCBI Taxonomy" id="2949664"/>
    <lineage>
        <taxon>Bacteria</taxon>
        <taxon>Bacillati</taxon>
        <taxon>Actinomycetota</taxon>
        <taxon>Thermoleophilia</taxon>
        <taxon>Solirubrobacterales</taxon>
        <taxon>Paraconexibacteraceae</taxon>
        <taxon>Paraconexibacter</taxon>
    </lineage>
</organism>
<dbReference type="EMBL" id="CP098502">
    <property type="protein sequence ID" value="UTI66121.1"/>
    <property type="molecule type" value="Genomic_DNA"/>
</dbReference>
<evidence type="ECO:0000256" key="4">
    <source>
        <dbReference type="ARBA" id="ARBA00022989"/>
    </source>
</evidence>
<feature type="transmembrane region" description="Helical" evidence="6">
    <location>
        <begin position="38"/>
        <end position="71"/>
    </location>
</feature>
<protein>
    <submittedName>
        <fullName evidence="8">Phosphatidylglycerol lysyltransferase domain-containing protein</fullName>
    </submittedName>
</protein>
<evidence type="ECO:0000256" key="5">
    <source>
        <dbReference type="ARBA" id="ARBA00023136"/>
    </source>
</evidence>
<keyword evidence="5 6" id="KW-0472">Membrane</keyword>
<dbReference type="InterPro" id="IPR051211">
    <property type="entry name" value="PG_lysyltransferase"/>
</dbReference>
<feature type="domain" description="Phosphatidylglycerol lysyltransferase C-terminal" evidence="7">
    <location>
        <begin position="331"/>
        <end position="620"/>
    </location>
</feature>
<feature type="transmembrane region" description="Helical" evidence="6">
    <location>
        <begin position="178"/>
        <end position="198"/>
    </location>
</feature>
<evidence type="ECO:0000256" key="6">
    <source>
        <dbReference type="SAM" id="Phobius"/>
    </source>
</evidence>
<accession>A0ABY5DY82</accession>